<evidence type="ECO:0000259" key="1">
    <source>
        <dbReference type="Pfam" id="PF00899"/>
    </source>
</evidence>
<dbReference type="EMBL" id="CP095072">
    <property type="protein sequence ID" value="UOQ48157.1"/>
    <property type="molecule type" value="Genomic_DNA"/>
</dbReference>
<evidence type="ECO:0000313" key="3">
    <source>
        <dbReference type="Proteomes" id="UP000831782"/>
    </source>
</evidence>
<protein>
    <submittedName>
        <fullName evidence="2">ThiF family adenylyltransferase</fullName>
    </submittedName>
</protein>
<dbReference type="InterPro" id="IPR045886">
    <property type="entry name" value="ThiF/MoeB/HesA"/>
</dbReference>
<dbReference type="InterPro" id="IPR000594">
    <property type="entry name" value="ThiF_NAD_FAD-bd"/>
</dbReference>
<dbReference type="SUPFAM" id="SSF69572">
    <property type="entry name" value="Activating enzymes of the ubiquitin-like proteins"/>
    <property type="match status" value="1"/>
</dbReference>
<gene>
    <name evidence="2" type="ORF">MUN88_19255</name>
</gene>
<dbReference type="CDD" id="cd00757">
    <property type="entry name" value="ThiF_MoeB_HesA_family"/>
    <property type="match status" value="1"/>
</dbReference>
<dbReference type="Proteomes" id="UP000831782">
    <property type="component" value="Chromosome"/>
</dbReference>
<keyword evidence="2" id="KW-0548">Nucleotidyltransferase</keyword>
<proteinExistence type="predicted"/>
<name>A0ABY4EUS5_9BACI</name>
<sequence length="337" mass="37747">MPELDRYDRQMLFKGIGEEGQRKLLAKRVLIVGCGALGSSVAEILARAGVGKLTIIDRDYVEWSNLQRQHLFTEEDARDQLPKAAAASDHLTKINSCVEIEPVVMDATAENLESYVQQADLVIDATDNFDIRFILNDLCQKNKKVWIFGACVGSSGMTFTIIPEKTPCLDCLLKVTPMFGATCDAVGIISPAVQMVVAHQTTEAMKLLIGADEEVSSKLIIFDLWHHHYQTIDVSRAKQPQCASCGATPDYPSLSYQNRTKTEILCGRDTVQIRGKKFSFSHLQQKLSSYHNVRENAFLLSVDIHDKRIIFFKDGRTFIHGTKSIEEAKKLYYQIVG</sequence>
<accession>A0ABY4EUS5</accession>
<dbReference type="InterPro" id="IPR035985">
    <property type="entry name" value="Ubiquitin-activating_enz"/>
</dbReference>
<organism evidence="2 3">
    <name type="scientific">Gracilibacillus caseinilyticus</name>
    <dbReference type="NCBI Taxonomy" id="2932256"/>
    <lineage>
        <taxon>Bacteria</taxon>
        <taxon>Bacillati</taxon>
        <taxon>Bacillota</taxon>
        <taxon>Bacilli</taxon>
        <taxon>Bacillales</taxon>
        <taxon>Bacillaceae</taxon>
        <taxon>Gracilibacillus</taxon>
    </lineage>
</organism>
<keyword evidence="3" id="KW-1185">Reference proteome</keyword>
<dbReference type="PANTHER" id="PTHR10953">
    <property type="entry name" value="UBIQUITIN-ACTIVATING ENZYME E1"/>
    <property type="match status" value="1"/>
</dbReference>
<evidence type="ECO:0000313" key="2">
    <source>
        <dbReference type="EMBL" id="UOQ48157.1"/>
    </source>
</evidence>
<feature type="domain" description="THIF-type NAD/FAD binding fold" evidence="1">
    <location>
        <begin position="7"/>
        <end position="242"/>
    </location>
</feature>
<dbReference type="GO" id="GO:0016779">
    <property type="term" value="F:nucleotidyltransferase activity"/>
    <property type="evidence" value="ECO:0007669"/>
    <property type="project" value="UniProtKB-KW"/>
</dbReference>
<dbReference type="RefSeq" id="WP_244718260.1">
    <property type="nucleotide sequence ID" value="NZ_CP095072.1"/>
</dbReference>
<keyword evidence="2" id="KW-0808">Transferase</keyword>
<dbReference type="Gene3D" id="3.40.50.720">
    <property type="entry name" value="NAD(P)-binding Rossmann-like Domain"/>
    <property type="match status" value="1"/>
</dbReference>
<reference evidence="2 3" key="1">
    <citation type="submission" date="2022-04" db="EMBL/GenBank/DDBJ databases">
        <title>Gracilibacillus sp. isolated from saltern.</title>
        <authorList>
            <person name="Won M."/>
            <person name="Lee C.-M."/>
            <person name="Woen H.-Y."/>
            <person name="Kwon S.-W."/>
        </authorList>
    </citation>
    <scope>NUCLEOTIDE SEQUENCE [LARGE SCALE GENOMIC DNA]</scope>
    <source>
        <strain evidence="2 3">SSWR10-1</strain>
    </source>
</reference>
<dbReference type="PANTHER" id="PTHR10953:SF102">
    <property type="entry name" value="ADENYLYLTRANSFERASE AND SULFURTRANSFERASE MOCS3"/>
    <property type="match status" value="1"/>
</dbReference>
<dbReference type="Pfam" id="PF00899">
    <property type="entry name" value="ThiF"/>
    <property type="match status" value="1"/>
</dbReference>